<feature type="transmembrane region" description="Helical" evidence="1">
    <location>
        <begin position="86"/>
        <end position="105"/>
    </location>
</feature>
<keyword evidence="1" id="KW-1133">Transmembrane helix</keyword>
<keyword evidence="1" id="KW-0472">Membrane</keyword>
<organism evidence="2 3">
    <name type="scientific">Acinetobacter qingfengensis</name>
    <dbReference type="NCBI Taxonomy" id="1262585"/>
    <lineage>
        <taxon>Bacteria</taxon>
        <taxon>Pseudomonadati</taxon>
        <taxon>Pseudomonadota</taxon>
        <taxon>Gammaproteobacteria</taxon>
        <taxon>Moraxellales</taxon>
        <taxon>Moraxellaceae</taxon>
        <taxon>Acinetobacter</taxon>
    </lineage>
</organism>
<comment type="caution">
    <text evidence="2">The sequence shown here is derived from an EMBL/GenBank/DDBJ whole genome shotgun (WGS) entry which is preliminary data.</text>
</comment>
<protein>
    <recommendedName>
        <fullName evidence="4">Transmembrane protein</fullName>
    </recommendedName>
</protein>
<reference evidence="2 3" key="1">
    <citation type="submission" date="2016-09" db="EMBL/GenBank/DDBJ databases">
        <authorList>
            <person name="Capua I."/>
            <person name="De Benedictis P."/>
            <person name="Joannis T."/>
            <person name="Lombin L.H."/>
            <person name="Cattoli G."/>
        </authorList>
    </citation>
    <scope>NUCLEOTIDE SEQUENCE [LARGE SCALE GENOMIC DNA]</scope>
    <source>
        <strain evidence="2 3">ANC 4671</strain>
    </source>
</reference>
<name>A0A1E7R335_9GAMM</name>
<feature type="transmembrane region" description="Helical" evidence="1">
    <location>
        <begin position="12"/>
        <end position="38"/>
    </location>
</feature>
<proteinExistence type="predicted"/>
<dbReference type="EMBL" id="MKKK01000045">
    <property type="protein sequence ID" value="OEY93714.1"/>
    <property type="molecule type" value="Genomic_DNA"/>
</dbReference>
<sequence length="123" mass="14787">MATEQDQKNLTYILYSFYIAAIFSVGILAIVALIINYVKYDSVRGTMLESHFKWQIRSFWWYLFWNVFALLCAFLIVFMYKSTWWVSMPFIAVMIIVVAWIWHVYRCVRGLITLTEDRPMYQP</sequence>
<evidence type="ECO:0000256" key="1">
    <source>
        <dbReference type="SAM" id="Phobius"/>
    </source>
</evidence>
<accession>A0A1E7R335</accession>
<keyword evidence="3" id="KW-1185">Reference proteome</keyword>
<dbReference type="Proteomes" id="UP000185895">
    <property type="component" value="Unassembled WGS sequence"/>
</dbReference>
<dbReference type="AlphaFoldDB" id="A0A1E7R335"/>
<evidence type="ECO:0008006" key="4">
    <source>
        <dbReference type="Google" id="ProtNLM"/>
    </source>
</evidence>
<evidence type="ECO:0000313" key="2">
    <source>
        <dbReference type="EMBL" id="OEY93714.1"/>
    </source>
</evidence>
<feature type="transmembrane region" description="Helical" evidence="1">
    <location>
        <begin position="59"/>
        <end position="80"/>
    </location>
</feature>
<evidence type="ECO:0000313" key="3">
    <source>
        <dbReference type="Proteomes" id="UP000185895"/>
    </source>
</evidence>
<dbReference type="STRING" id="1262585.BJI46_04525"/>
<keyword evidence="1" id="KW-0812">Transmembrane</keyword>
<gene>
    <name evidence="2" type="ORF">BJI46_04525</name>
</gene>